<reference evidence="3" key="1">
    <citation type="journal article" date="2014" name="Proc. Natl. Acad. Sci. U.S.A.">
        <title>Extensive sampling of basidiomycete genomes demonstrates inadequacy of the white-rot/brown-rot paradigm for wood decay fungi.</title>
        <authorList>
            <person name="Riley R."/>
            <person name="Salamov A.A."/>
            <person name="Brown D.W."/>
            <person name="Nagy L.G."/>
            <person name="Floudas D."/>
            <person name="Held B.W."/>
            <person name="Levasseur A."/>
            <person name="Lombard V."/>
            <person name="Morin E."/>
            <person name="Otillar R."/>
            <person name="Lindquist E.A."/>
            <person name="Sun H."/>
            <person name="LaButti K.M."/>
            <person name="Schmutz J."/>
            <person name="Jabbour D."/>
            <person name="Luo H."/>
            <person name="Baker S.E."/>
            <person name="Pisabarro A.G."/>
            <person name="Walton J.D."/>
            <person name="Blanchette R.A."/>
            <person name="Henrissat B."/>
            <person name="Martin F."/>
            <person name="Cullen D."/>
            <person name="Hibbett D.S."/>
            <person name="Grigoriev I.V."/>
        </authorList>
    </citation>
    <scope>NUCLEOTIDE SEQUENCE [LARGE SCALE GENOMIC DNA]</scope>
    <source>
        <strain evidence="3">CBS 339.88</strain>
    </source>
</reference>
<evidence type="ECO:0000313" key="2">
    <source>
        <dbReference type="EMBL" id="KDR67596.1"/>
    </source>
</evidence>
<dbReference type="Proteomes" id="UP000027222">
    <property type="component" value="Unassembled WGS sequence"/>
</dbReference>
<proteinExistence type="predicted"/>
<dbReference type="AlphaFoldDB" id="A0A067S9S7"/>
<gene>
    <name evidence="2" type="ORF">GALMADRAFT_147125</name>
</gene>
<feature type="region of interest" description="Disordered" evidence="1">
    <location>
        <begin position="1"/>
        <end position="44"/>
    </location>
</feature>
<dbReference type="EMBL" id="KL142414">
    <property type="protein sequence ID" value="KDR67596.1"/>
    <property type="molecule type" value="Genomic_DNA"/>
</dbReference>
<dbReference type="HOGENOM" id="CLU_2171268_0_0_1"/>
<sequence>MLSDLLGTASEGLQTSRADRRQLGPGYPANRVGCGNGRKAHQRRSEVVDLVPQPPPLPLPLSPLAVPTPNGAKKQTIFRDYLHLDDIGLTSRAPPFLQDVGRLRRDLGGN</sequence>
<keyword evidence="3" id="KW-1185">Reference proteome</keyword>
<evidence type="ECO:0000313" key="3">
    <source>
        <dbReference type="Proteomes" id="UP000027222"/>
    </source>
</evidence>
<accession>A0A067S9S7</accession>
<evidence type="ECO:0000256" key="1">
    <source>
        <dbReference type="SAM" id="MobiDB-lite"/>
    </source>
</evidence>
<name>A0A067S9S7_GALM3</name>
<protein>
    <submittedName>
        <fullName evidence="2">Uncharacterized protein</fullName>
    </submittedName>
</protein>
<organism evidence="2 3">
    <name type="scientific">Galerina marginata (strain CBS 339.88)</name>
    <dbReference type="NCBI Taxonomy" id="685588"/>
    <lineage>
        <taxon>Eukaryota</taxon>
        <taxon>Fungi</taxon>
        <taxon>Dikarya</taxon>
        <taxon>Basidiomycota</taxon>
        <taxon>Agaricomycotina</taxon>
        <taxon>Agaricomycetes</taxon>
        <taxon>Agaricomycetidae</taxon>
        <taxon>Agaricales</taxon>
        <taxon>Agaricineae</taxon>
        <taxon>Strophariaceae</taxon>
        <taxon>Galerina</taxon>
    </lineage>
</organism>